<name>A0A9D2SFY3_9FIRM</name>
<evidence type="ECO:0000313" key="1">
    <source>
        <dbReference type="EMBL" id="HJC05061.1"/>
    </source>
</evidence>
<dbReference type="AlphaFoldDB" id="A0A9D2SFY3"/>
<gene>
    <name evidence="1" type="ORF">H9704_02740</name>
</gene>
<dbReference type="InterPro" id="IPR025051">
    <property type="entry name" value="DUF3990"/>
</dbReference>
<protein>
    <submittedName>
        <fullName evidence="1">DUF3990 domain-containing protein</fullName>
    </submittedName>
</protein>
<proteinExistence type="predicted"/>
<reference evidence="1" key="1">
    <citation type="journal article" date="2021" name="PeerJ">
        <title>Extensive microbial diversity within the chicken gut microbiome revealed by metagenomics and culture.</title>
        <authorList>
            <person name="Gilroy R."/>
            <person name="Ravi A."/>
            <person name="Getino M."/>
            <person name="Pursley I."/>
            <person name="Horton D.L."/>
            <person name="Alikhan N.F."/>
            <person name="Baker D."/>
            <person name="Gharbi K."/>
            <person name="Hall N."/>
            <person name="Watson M."/>
            <person name="Adriaenssens E.M."/>
            <person name="Foster-Nyarko E."/>
            <person name="Jarju S."/>
            <person name="Secka A."/>
            <person name="Antonio M."/>
            <person name="Oren A."/>
            <person name="Chaudhuri R.R."/>
            <person name="La Ragione R."/>
            <person name="Hildebrand F."/>
            <person name="Pallen M.J."/>
        </authorList>
    </citation>
    <scope>NUCLEOTIDE SEQUENCE</scope>
    <source>
        <strain evidence="1">CHK180-15479</strain>
    </source>
</reference>
<evidence type="ECO:0000313" key="2">
    <source>
        <dbReference type="Proteomes" id="UP000823910"/>
    </source>
</evidence>
<dbReference type="Proteomes" id="UP000823910">
    <property type="component" value="Unassembled WGS sequence"/>
</dbReference>
<accession>A0A9D2SFY3</accession>
<reference evidence="1" key="2">
    <citation type="submission" date="2021-04" db="EMBL/GenBank/DDBJ databases">
        <authorList>
            <person name="Gilroy R."/>
        </authorList>
    </citation>
    <scope>NUCLEOTIDE SEQUENCE</scope>
    <source>
        <strain evidence="1">CHK180-15479</strain>
    </source>
</reference>
<comment type="caution">
    <text evidence="1">The sequence shown here is derived from an EMBL/GenBank/DDBJ whole genome shotgun (WGS) entry which is preliminary data.</text>
</comment>
<organism evidence="1 2">
    <name type="scientific">Candidatus Enterocloster excrementipullorum</name>
    <dbReference type="NCBI Taxonomy" id="2838559"/>
    <lineage>
        <taxon>Bacteria</taxon>
        <taxon>Bacillati</taxon>
        <taxon>Bacillota</taxon>
        <taxon>Clostridia</taxon>
        <taxon>Lachnospirales</taxon>
        <taxon>Lachnospiraceae</taxon>
        <taxon>Enterocloster</taxon>
    </lineage>
</organism>
<sequence>MAKITVYHGDYIPVKNPEIRIGRNTKDFGPGFYCTTIKEQAERWARRYDNKVVSIYEVRMNMSLNIKEFKEMTEEWLDFIIHCRSGKPHSYDIVIGPMANDQVYNYIADYIDGAITREQFWVLARFKYPTHQMNFCIPSALKCLEYRGSEVVK</sequence>
<dbReference type="Pfam" id="PF13151">
    <property type="entry name" value="DUF3990"/>
    <property type="match status" value="1"/>
</dbReference>
<dbReference type="EMBL" id="DWWT01000008">
    <property type="protein sequence ID" value="HJC05061.1"/>
    <property type="molecule type" value="Genomic_DNA"/>
</dbReference>